<gene>
    <name evidence="15" type="ORF">TAPDE_000695</name>
</gene>
<keyword evidence="16" id="KW-1185">Reference proteome</keyword>
<dbReference type="eggNOG" id="KOG0389">
    <property type="taxonomic scope" value="Eukaryota"/>
</dbReference>
<dbReference type="SUPFAM" id="SSF52540">
    <property type="entry name" value="P-loop containing nucleoside triphosphate hydrolases"/>
    <property type="match status" value="2"/>
</dbReference>
<evidence type="ECO:0000256" key="12">
    <source>
        <dbReference type="SAM" id="MobiDB-lite"/>
    </source>
</evidence>
<dbReference type="GO" id="GO:0003677">
    <property type="term" value="F:DNA binding"/>
    <property type="evidence" value="ECO:0007669"/>
    <property type="project" value="UniProtKB-KW"/>
</dbReference>
<evidence type="ECO:0000256" key="7">
    <source>
        <dbReference type="ARBA" id="ARBA00022840"/>
    </source>
</evidence>
<evidence type="ECO:0000256" key="6">
    <source>
        <dbReference type="ARBA" id="ARBA00022806"/>
    </source>
</evidence>
<dbReference type="PROSITE" id="PS51192">
    <property type="entry name" value="HELICASE_ATP_BIND_1"/>
    <property type="match status" value="1"/>
</dbReference>
<evidence type="ECO:0000256" key="8">
    <source>
        <dbReference type="ARBA" id="ARBA00022853"/>
    </source>
</evidence>
<keyword evidence="7" id="KW-0067">ATP-binding</keyword>
<comment type="subcellular location">
    <subcellularLocation>
        <location evidence="1">Nucleus</location>
    </subcellularLocation>
</comment>
<evidence type="ECO:0000256" key="3">
    <source>
        <dbReference type="ARBA" id="ARBA00012551"/>
    </source>
</evidence>
<dbReference type="GO" id="GO:0005634">
    <property type="term" value="C:nucleus"/>
    <property type="evidence" value="ECO:0007669"/>
    <property type="project" value="UniProtKB-SubCell"/>
</dbReference>
<dbReference type="Proteomes" id="UP000013776">
    <property type="component" value="Unassembled WGS sequence"/>
</dbReference>
<dbReference type="GO" id="GO:0005524">
    <property type="term" value="F:ATP binding"/>
    <property type="evidence" value="ECO:0007669"/>
    <property type="project" value="UniProtKB-KW"/>
</dbReference>
<dbReference type="OrthoDB" id="5857104at2759"/>
<dbReference type="Gene3D" id="3.40.50.300">
    <property type="entry name" value="P-loop containing nucleotide triphosphate hydrolases"/>
    <property type="match status" value="1"/>
</dbReference>
<dbReference type="SMART" id="SM00487">
    <property type="entry name" value="DEXDc"/>
    <property type="match status" value="1"/>
</dbReference>
<evidence type="ECO:0000313" key="15">
    <source>
        <dbReference type="EMBL" id="CCG81019.1"/>
    </source>
</evidence>
<evidence type="ECO:0000313" key="16">
    <source>
        <dbReference type="Proteomes" id="UP000013776"/>
    </source>
</evidence>
<dbReference type="SMART" id="SM00490">
    <property type="entry name" value="HELICc"/>
    <property type="match status" value="1"/>
</dbReference>
<dbReference type="GO" id="GO:0140658">
    <property type="term" value="F:ATP-dependent chromatin remodeler activity"/>
    <property type="evidence" value="ECO:0007669"/>
    <property type="project" value="UniProtKB-ARBA"/>
</dbReference>
<dbReference type="InterPro" id="IPR001650">
    <property type="entry name" value="Helicase_C-like"/>
</dbReference>
<comment type="similarity">
    <text evidence="2">Belongs to the SNF2/RAD54 helicase family.</text>
</comment>
<dbReference type="InterPro" id="IPR000330">
    <property type="entry name" value="SNF2_N"/>
</dbReference>
<dbReference type="PANTHER" id="PTHR10799">
    <property type="entry name" value="SNF2/RAD54 HELICASE FAMILY"/>
    <property type="match status" value="1"/>
</dbReference>
<feature type="compositionally biased region" description="Acidic residues" evidence="12">
    <location>
        <begin position="129"/>
        <end position="143"/>
    </location>
</feature>
<dbReference type="Pfam" id="PF00271">
    <property type="entry name" value="Helicase_C"/>
    <property type="match status" value="1"/>
</dbReference>
<dbReference type="AlphaFoldDB" id="R4X9V2"/>
<dbReference type="EC" id="3.6.4.12" evidence="3"/>
<evidence type="ECO:0000256" key="10">
    <source>
        <dbReference type="ARBA" id="ARBA00023242"/>
    </source>
</evidence>
<dbReference type="InterPro" id="IPR049730">
    <property type="entry name" value="SNF2/RAD54-like_C"/>
</dbReference>
<feature type="region of interest" description="Disordered" evidence="12">
    <location>
        <begin position="129"/>
        <end position="149"/>
    </location>
</feature>
<keyword evidence="4" id="KW-0547">Nucleotide-binding</keyword>
<keyword evidence="6 15" id="KW-0347">Helicase</keyword>
<proteinExistence type="inferred from homology"/>
<evidence type="ECO:0000256" key="11">
    <source>
        <dbReference type="ARBA" id="ARBA00047995"/>
    </source>
</evidence>
<evidence type="ECO:0000256" key="2">
    <source>
        <dbReference type="ARBA" id="ARBA00007025"/>
    </source>
</evidence>
<comment type="caution">
    <text evidence="15">The sequence shown here is derived from an EMBL/GenBank/DDBJ whole genome shotgun (WGS) entry which is preliminary data.</text>
</comment>
<keyword evidence="9" id="KW-0238">DNA-binding</keyword>
<feature type="domain" description="Helicase ATP-binding" evidence="13">
    <location>
        <begin position="319"/>
        <end position="487"/>
    </location>
</feature>
<dbReference type="GO" id="GO:0016787">
    <property type="term" value="F:hydrolase activity"/>
    <property type="evidence" value="ECO:0007669"/>
    <property type="project" value="UniProtKB-KW"/>
</dbReference>
<dbReference type="Gene3D" id="3.40.50.10810">
    <property type="entry name" value="Tandem AAA-ATPase domain"/>
    <property type="match status" value="1"/>
</dbReference>
<dbReference type="GO" id="GO:0003678">
    <property type="term" value="F:DNA helicase activity"/>
    <property type="evidence" value="ECO:0007669"/>
    <property type="project" value="UniProtKB-EC"/>
</dbReference>
<dbReference type="GO" id="GO:0005694">
    <property type="term" value="C:chromosome"/>
    <property type="evidence" value="ECO:0007669"/>
    <property type="project" value="UniProtKB-ARBA"/>
</dbReference>
<accession>R4X9V2</accession>
<feature type="domain" description="Helicase C-terminal" evidence="14">
    <location>
        <begin position="679"/>
        <end position="834"/>
    </location>
</feature>
<dbReference type="Pfam" id="PF00176">
    <property type="entry name" value="SNF2-rel_dom"/>
    <property type="match status" value="1"/>
</dbReference>
<dbReference type="CDD" id="cd17998">
    <property type="entry name" value="DEXHc_SMARCAD1"/>
    <property type="match status" value="1"/>
</dbReference>
<keyword evidence="10" id="KW-0539">Nucleus</keyword>
<evidence type="ECO:0000259" key="14">
    <source>
        <dbReference type="PROSITE" id="PS51194"/>
    </source>
</evidence>
<comment type="catalytic activity">
    <reaction evidence="11">
        <text>ATP + H2O = ADP + phosphate + H(+)</text>
        <dbReference type="Rhea" id="RHEA:13065"/>
        <dbReference type="ChEBI" id="CHEBI:15377"/>
        <dbReference type="ChEBI" id="CHEBI:15378"/>
        <dbReference type="ChEBI" id="CHEBI:30616"/>
        <dbReference type="ChEBI" id="CHEBI:43474"/>
        <dbReference type="ChEBI" id="CHEBI:456216"/>
        <dbReference type="EC" id="3.6.4.12"/>
    </reaction>
</comment>
<dbReference type="FunFam" id="3.40.50.10810:FF:000014">
    <property type="entry name" value="SWI/SNF-related matrix-associated actin-dependent regulator of chromatin subfamily A containing DEAD/H box 1"/>
    <property type="match status" value="1"/>
</dbReference>
<dbReference type="EMBL" id="CAHR02000022">
    <property type="protein sequence ID" value="CCG81019.1"/>
    <property type="molecule type" value="Genomic_DNA"/>
</dbReference>
<dbReference type="InterPro" id="IPR038718">
    <property type="entry name" value="SNF2-like_sf"/>
</dbReference>
<dbReference type="InterPro" id="IPR027417">
    <property type="entry name" value="P-loop_NTPase"/>
</dbReference>
<evidence type="ECO:0000256" key="4">
    <source>
        <dbReference type="ARBA" id="ARBA00022741"/>
    </source>
</evidence>
<evidence type="ECO:0000256" key="1">
    <source>
        <dbReference type="ARBA" id="ARBA00004123"/>
    </source>
</evidence>
<evidence type="ECO:0000256" key="5">
    <source>
        <dbReference type="ARBA" id="ARBA00022801"/>
    </source>
</evidence>
<dbReference type="CDD" id="cd18793">
    <property type="entry name" value="SF2_C_SNF"/>
    <property type="match status" value="1"/>
</dbReference>
<protein>
    <recommendedName>
        <fullName evidence="3">DNA helicase</fullName>
        <ecNumber evidence="3">3.6.4.12</ecNumber>
    </recommendedName>
</protein>
<dbReference type="VEuPathDB" id="FungiDB:TAPDE_000695"/>
<name>R4X9V2_TAPDE</name>
<dbReference type="InterPro" id="IPR014001">
    <property type="entry name" value="Helicase_ATP-bd"/>
</dbReference>
<dbReference type="PROSITE" id="PS51194">
    <property type="entry name" value="HELICASE_CTER"/>
    <property type="match status" value="1"/>
</dbReference>
<keyword evidence="5" id="KW-0378">Hydrolase</keyword>
<organism evidence="15 16">
    <name type="scientific">Taphrina deformans (strain PYCC 5710 / ATCC 11124 / CBS 356.35 / IMI 108563 / JCM 9778 / NBRC 8474)</name>
    <name type="common">Peach leaf curl fungus</name>
    <name type="synonym">Lalaria deformans</name>
    <dbReference type="NCBI Taxonomy" id="1097556"/>
    <lineage>
        <taxon>Eukaryota</taxon>
        <taxon>Fungi</taxon>
        <taxon>Dikarya</taxon>
        <taxon>Ascomycota</taxon>
        <taxon>Taphrinomycotina</taxon>
        <taxon>Taphrinomycetes</taxon>
        <taxon>Taphrinales</taxon>
        <taxon>Taphrinaceae</taxon>
        <taxon>Taphrina</taxon>
    </lineage>
</organism>
<evidence type="ECO:0000256" key="9">
    <source>
        <dbReference type="ARBA" id="ARBA00023125"/>
    </source>
</evidence>
<sequence>MPHIANYAHGRALPASTKRNIKAPNLSIREKQALRTAQTYPGQYQPQNQSQAQNYNNPYMIDIQQQMYRAQYQQRLQQQNNRQAHHVIRPQTVVPVYEAPKLRTRAAKKGPKIDIGSDESEDDAAIELESEGQDDTEAESDDESDKKGQSVQYLNFDRLALESRVLHYINEVSGAKELADLASCTVEIANFIISHRPFVTLDQIKDLDIAPDGKRPSRNRKTVGLKLVETSTEAMEGYEAIDSLVAKCEEYGRLVKDAIAQWGVDVDFAADQDGALDVVKIESTAAKASDIAYLTDQPVLLPDAVRLKDYQIFGVNWLHLMYQKELSGILADEMGLGKTCQVISFLGVLLHEGKVGPHLIVVPASTLENWLREISRFCPSLKVEAYYGSQRERNEFRDQFEGEKRDFNIMVTTYQLATGAKDDRSFLKRQSFDVCVYDEGHNLKNSSSSRYKYLMAVKANFRVLLTGTPLQNNLKELISLLSFVLPKVFAGNMERLDSIFKIKAFGDSETLESALLSQQRIKRAKTMMTPFILRRYKKDVLSDLPKKNYRIDYVELNEAQKALYNEHLGTSRKALEAKANGEELAAKDVKSAVNVMMQLRKCSNHPMLFRRQYNDRVLKKMAKAILQEEAFRDSVEALVMEDMDVMTDFELNRLCLRYPTIQRFALDQDCWMQACKVQHLQQILPKMKEAGDRILLFSQFTQTLDILEDCMDTMGITYFRLDGSTDVSTRQDLIDQFHEETDITVFLLSTKAGGFGINLACANVVIIYDSSFNPHDDKQAEDRAHRVGQTKEVQIIRLVAKNTIEEHIARLANTKLTLDSSVSGDLEIDSKTLEAQGERQIAQTLISQLKAQ</sequence>
<keyword evidence="8" id="KW-0156">Chromatin regulator</keyword>
<evidence type="ECO:0000259" key="13">
    <source>
        <dbReference type="PROSITE" id="PS51192"/>
    </source>
</evidence>
<dbReference type="STRING" id="1097556.R4X9V2"/>
<reference evidence="15 16" key="1">
    <citation type="journal article" date="2013" name="MBio">
        <title>Genome sequencing of the plant pathogen Taphrina deformans, the causal agent of peach leaf curl.</title>
        <authorList>
            <person name="Cisse O.H."/>
            <person name="Almeida J.M.G.C.F."/>
            <person name="Fonseca A."/>
            <person name="Kumar A.A."/>
            <person name="Salojaervi J."/>
            <person name="Overmyer K."/>
            <person name="Hauser P.M."/>
            <person name="Pagni M."/>
        </authorList>
    </citation>
    <scope>NUCLEOTIDE SEQUENCE [LARGE SCALE GENOMIC DNA]</scope>
    <source>
        <strain evidence="16">PYCC 5710 / ATCC 11124 / CBS 356.35 / IMI 108563 / JCM 9778 / NBRC 8474</strain>
    </source>
</reference>